<dbReference type="SUPFAM" id="SSF53822">
    <property type="entry name" value="Periplasmic binding protein-like I"/>
    <property type="match status" value="1"/>
</dbReference>
<keyword evidence="1" id="KW-0805">Transcription regulation</keyword>
<dbReference type="RefSeq" id="WP_016360336.1">
    <property type="nucleotide sequence ID" value="NZ_BAABXS010000001.1"/>
</dbReference>
<dbReference type="SUPFAM" id="SSF47413">
    <property type="entry name" value="lambda repressor-like DNA-binding domains"/>
    <property type="match status" value="1"/>
</dbReference>
<dbReference type="Gene3D" id="3.40.50.2300">
    <property type="match status" value="2"/>
</dbReference>
<organism evidence="5 7">
    <name type="scientific">Eisenbergiella tayi</name>
    <dbReference type="NCBI Taxonomy" id="1432052"/>
    <lineage>
        <taxon>Bacteria</taxon>
        <taxon>Bacillati</taxon>
        <taxon>Bacillota</taxon>
        <taxon>Clostridia</taxon>
        <taxon>Lachnospirales</taxon>
        <taxon>Lachnospiraceae</taxon>
        <taxon>Eisenbergiella</taxon>
    </lineage>
</organism>
<dbReference type="InterPro" id="IPR046335">
    <property type="entry name" value="LacI/GalR-like_sensor"/>
</dbReference>
<protein>
    <submittedName>
        <fullName evidence="5">Catabolite control protein A</fullName>
    </submittedName>
</protein>
<comment type="caution">
    <text evidence="5">The sequence shown here is derived from an EMBL/GenBank/DDBJ whole genome shotgun (WGS) entry which is preliminary data.</text>
</comment>
<evidence type="ECO:0000313" key="8">
    <source>
        <dbReference type="Proteomes" id="UP000095003"/>
    </source>
</evidence>
<evidence type="ECO:0000256" key="2">
    <source>
        <dbReference type="ARBA" id="ARBA00023125"/>
    </source>
</evidence>
<evidence type="ECO:0000259" key="4">
    <source>
        <dbReference type="PROSITE" id="PS50932"/>
    </source>
</evidence>
<dbReference type="AlphaFoldDB" id="A0A1E3A0Y3"/>
<dbReference type="EMBL" id="MCGI01000001">
    <property type="protein sequence ID" value="ODM12381.1"/>
    <property type="molecule type" value="Genomic_DNA"/>
</dbReference>
<sequence length="349" mass="39477">MRKEHDVEEITIKDIARFCNVGVSTVSRAINNHPDINPETKKMIMDTIRRHGYIPNNSARNLKRTDGKCIAVLVKGITNPFFADAIQIIEDEIKRKKYSMVIRHVESNEDEVDVALELVKEKRLAGIIFLGGYFSHSDEKLRKLHIPFILSTVGCAPDGMHHDNYSSLSVDDEKEGYRMTDYLIRQGHTRIAILAARPNDASIGKMRLNGYKRALKDHGIRVDETLICHMPEEIKSYSMESGYVMTRKLMDSGKEFTAIFALSDTMAVGACRAIFEEGKNVPRDYSVAGFDGIELCSYYNPTLTTIRQPVQDIAEESVKLLFDILAGRSGHQHKIFPGVLLEQESTRKL</sequence>
<dbReference type="PANTHER" id="PTHR30146:SF109">
    <property type="entry name" value="HTH-TYPE TRANSCRIPTIONAL REGULATOR GALS"/>
    <property type="match status" value="1"/>
</dbReference>
<dbReference type="GO" id="GO:0000976">
    <property type="term" value="F:transcription cis-regulatory region binding"/>
    <property type="evidence" value="ECO:0007669"/>
    <property type="project" value="TreeGrafter"/>
</dbReference>
<dbReference type="CDD" id="cd06267">
    <property type="entry name" value="PBP1_LacI_sugar_binding-like"/>
    <property type="match status" value="1"/>
</dbReference>
<dbReference type="PROSITE" id="PS50932">
    <property type="entry name" value="HTH_LACI_2"/>
    <property type="match status" value="1"/>
</dbReference>
<dbReference type="InterPro" id="IPR000843">
    <property type="entry name" value="HTH_LacI"/>
</dbReference>
<name>A0A1E3A0Y3_9FIRM</name>
<evidence type="ECO:0000313" key="7">
    <source>
        <dbReference type="Proteomes" id="UP000094067"/>
    </source>
</evidence>
<reference evidence="7 8" key="1">
    <citation type="submission" date="2016-07" db="EMBL/GenBank/DDBJ databases">
        <title>Characterization of isolates of Eisenbergiella tayi derived from blood cultures, using whole genome sequencing.</title>
        <authorList>
            <person name="Burdz T."/>
            <person name="Wiebe D."/>
            <person name="Huynh C."/>
            <person name="Bernard K."/>
        </authorList>
    </citation>
    <scope>NUCLEOTIDE SEQUENCE [LARGE SCALE GENOMIC DNA]</scope>
    <source>
        <strain evidence="5 7">NML 110608</strain>
        <strain evidence="6 8">NML 120489</strain>
    </source>
</reference>
<gene>
    <name evidence="5" type="primary">ccpA_11</name>
    <name evidence="6" type="synonym">ccpA_1</name>
    <name evidence="6" type="ORF">BEH84_00095</name>
    <name evidence="5" type="ORF">BEI61_05855</name>
</gene>
<dbReference type="SMART" id="SM00354">
    <property type="entry name" value="HTH_LACI"/>
    <property type="match status" value="1"/>
</dbReference>
<evidence type="ECO:0000256" key="1">
    <source>
        <dbReference type="ARBA" id="ARBA00023015"/>
    </source>
</evidence>
<dbReference type="PANTHER" id="PTHR30146">
    <property type="entry name" value="LACI-RELATED TRANSCRIPTIONAL REPRESSOR"/>
    <property type="match status" value="1"/>
</dbReference>
<dbReference type="CDD" id="cd01392">
    <property type="entry name" value="HTH_LacI"/>
    <property type="match status" value="1"/>
</dbReference>
<evidence type="ECO:0000313" key="6">
    <source>
        <dbReference type="EMBL" id="ODM12381.1"/>
    </source>
</evidence>
<dbReference type="InterPro" id="IPR028082">
    <property type="entry name" value="Peripla_BP_I"/>
</dbReference>
<keyword evidence="2" id="KW-0238">DNA-binding</keyword>
<evidence type="ECO:0000313" key="5">
    <source>
        <dbReference type="EMBL" id="ODM01856.1"/>
    </source>
</evidence>
<dbReference type="Proteomes" id="UP000094067">
    <property type="component" value="Unassembled WGS sequence"/>
</dbReference>
<dbReference type="GO" id="GO:0003700">
    <property type="term" value="F:DNA-binding transcription factor activity"/>
    <property type="evidence" value="ECO:0007669"/>
    <property type="project" value="TreeGrafter"/>
</dbReference>
<proteinExistence type="predicted"/>
<dbReference type="Proteomes" id="UP000095003">
    <property type="component" value="Unassembled WGS sequence"/>
</dbReference>
<accession>A0A1E3A0Y3</accession>
<dbReference type="Pfam" id="PF00356">
    <property type="entry name" value="LacI"/>
    <property type="match status" value="1"/>
</dbReference>
<dbReference type="InterPro" id="IPR010982">
    <property type="entry name" value="Lambda_DNA-bd_dom_sf"/>
</dbReference>
<dbReference type="Pfam" id="PF13377">
    <property type="entry name" value="Peripla_BP_3"/>
    <property type="match status" value="1"/>
</dbReference>
<dbReference type="GeneID" id="93303459"/>
<dbReference type="EMBL" id="MCGH01000005">
    <property type="protein sequence ID" value="ODM01856.1"/>
    <property type="molecule type" value="Genomic_DNA"/>
</dbReference>
<dbReference type="Gene3D" id="1.10.260.40">
    <property type="entry name" value="lambda repressor-like DNA-binding domains"/>
    <property type="match status" value="1"/>
</dbReference>
<feature type="domain" description="HTH lacI-type" evidence="4">
    <location>
        <begin position="10"/>
        <end position="64"/>
    </location>
</feature>
<keyword evidence="3" id="KW-0804">Transcription</keyword>
<dbReference type="PATRIC" id="fig|1432052.3.peg.90"/>
<evidence type="ECO:0000256" key="3">
    <source>
        <dbReference type="ARBA" id="ARBA00023163"/>
    </source>
</evidence>